<keyword evidence="3" id="KW-1133">Transmembrane helix</keyword>
<feature type="compositionally biased region" description="Basic and acidic residues" evidence="5">
    <location>
        <begin position="1653"/>
        <end position="1665"/>
    </location>
</feature>
<evidence type="ECO:0000256" key="3">
    <source>
        <dbReference type="ARBA" id="ARBA00022989"/>
    </source>
</evidence>
<feature type="domain" description="Translocation and assembly module TamB C-terminal" evidence="6">
    <location>
        <begin position="1179"/>
        <end position="1635"/>
    </location>
</feature>
<dbReference type="InterPro" id="IPR007452">
    <property type="entry name" value="TamB_C"/>
</dbReference>
<evidence type="ECO:0000256" key="5">
    <source>
        <dbReference type="SAM" id="MobiDB-lite"/>
    </source>
</evidence>
<feature type="region of interest" description="Disordered" evidence="5">
    <location>
        <begin position="1649"/>
        <end position="1677"/>
    </location>
</feature>
<dbReference type="Proteomes" id="UP001491088">
    <property type="component" value="Chromosome"/>
</dbReference>
<organism evidence="7 8">
    <name type="scientific">Polaribacter marinaquae</name>
    <dbReference type="NCBI Taxonomy" id="1642819"/>
    <lineage>
        <taxon>Bacteria</taxon>
        <taxon>Pseudomonadati</taxon>
        <taxon>Bacteroidota</taxon>
        <taxon>Flavobacteriia</taxon>
        <taxon>Flavobacteriales</taxon>
        <taxon>Flavobacteriaceae</taxon>
    </lineage>
</organism>
<comment type="subcellular location">
    <subcellularLocation>
        <location evidence="1">Membrane</location>
        <topology evidence="1">Single-pass membrane protein</topology>
    </subcellularLocation>
</comment>
<dbReference type="RefSeq" id="WP_340932574.1">
    <property type="nucleotide sequence ID" value="NZ_CP150496.1"/>
</dbReference>
<evidence type="ECO:0000313" key="8">
    <source>
        <dbReference type="Proteomes" id="UP001491088"/>
    </source>
</evidence>
<evidence type="ECO:0000259" key="6">
    <source>
        <dbReference type="Pfam" id="PF04357"/>
    </source>
</evidence>
<evidence type="ECO:0000256" key="2">
    <source>
        <dbReference type="ARBA" id="ARBA00022692"/>
    </source>
</evidence>
<accession>A0ABZ2TVE0</accession>
<name>A0ABZ2TVE0_9FLAO</name>
<keyword evidence="4" id="KW-0472">Membrane</keyword>
<keyword evidence="8" id="KW-1185">Reference proteome</keyword>
<keyword evidence="2" id="KW-0812">Transmembrane</keyword>
<dbReference type="Pfam" id="PF04357">
    <property type="entry name" value="TamB"/>
    <property type="match status" value="1"/>
</dbReference>
<dbReference type="EMBL" id="CP150496">
    <property type="protein sequence ID" value="WYW55192.1"/>
    <property type="molecule type" value="Genomic_DNA"/>
</dbReference>
<evidence type="ECO:0000256" key="1">
    <source>
        <dbReference type="ARBA" id="ARBA00004167"/>
    </source>
</evidence>
<evidence type="ECO:0000256" key="4">
    <source>
        <dbReference type="ARBA" id="ARBA00023136"/>
    </source>
</evidence>
<proteinExistence type="predicted"/>
<feature type="compositionally biased region" description="Basic residues" evidence="5">
    <location>
        <begin position="1668"/>
        <end position="1677"/>
    </location>
</feature>
<protein>
    <submittedName>
        <fullName evidence="7">Translocation/assembly module TamB domain-containing protein</fullName>
    </submittedName>
</protein>
<sequence>MSKRKKTKKKYRFVRRTLRVLIAVLFFFLFLVLFIRSSWGQNLIVQKAVNYVSNKTNTKVAINKLFITFDGDIQLNGLFLEDKKGDTLIYSKSLEANVPLFAMISGKSIGVDNLEWNGVRANILRKDTLNNYNFQFLIDAFASENTAEVAKDTATNPVDIVLGTLNFKNINVNFKDDVLGIDSKFKIGSLAADIDKVDVNSMHFDVHEVGLKNSEISYIQKPPSIVLPATEVILPTITADKISINNTKAFYQSKIDNLSANVTITDFYSEIPSADLKKNSFDINTIQLHKSEILLALNSKDNQKVNNNTPVTFSWPAIDLKIDEIDFSENKVQSAVNNQKPSLNVFNPEALFIDNLNLKAKEIKLKDKQAELEIERFNFKEKSGLNLSKFQLTIKATDTKTSISDLKIAVNQNKISGNLQANYTSLSKLVSSPETTNLQINLPSFNVWLKEVFRFQPQLKENEYLSKLSAKAFQGKLFLDGNLNDLKIENTSVNWGNATNVSLNGSVKNATNPDKLQLNLPNFKAETKRADLLQIVNEKELNLKLPEEILITGNVNGSLKNSKIDASINTSQGNAFVEGNLSNDTNISYNVKASITDYDLGELLQNENFGALSLSLQSNGTGENLNNLDAKLETNISKFQLQEYVIKDLSLEGNFKDGVGVISSNYKDDNLNLNLNGSIILDSVATQANVDLNVIGADLQALGLLNRNVKTGMDVSVDFKGNIDSYNIKSTIKNGVVVYDNNTYLLGAVNAEAFINKDTTAVKINNKMLNVNLQSNTDPETFSKGLQRHVLSYFYRDDKVSDTIKNPINLKLEAKISQTSFIKDVFLVNLKDIDTIDIALDFKEQERLLKANVSAPFINYSGNKLDSLSFSMDTDKESFNFNLGFKNIKAGPVDVPKTVITGNQTNNELALNFLGFHKGEKLMNVNTKITGNRDRLKFTVNKDSLILNKSKWSIPEENEIVLENNNLTFSNFRINKENQSIEITNNLKNIQKKHIALVYNNFNINEVFNYLNPEDEIANGVLNGDFVLVEPFTNTGVIADVSVSNFKVLNTNLGKLSMDAKSLGNNKYNFNTYLKEGDVDLDLKGDYFVNNNIANLNLDLDINQFKMNALKTLSLGEIKETSGSFSGDFKVTGTTSKPKYNGSLTFDNAVFNITKLNTKFTLKEEQLTVDNSGISMANFTVLDAKNNALTLSGDIKTESFINPEFDLKLKAENFRILNATQKDNPDLYGKVTFNTNATLTGDLQIPKVNANFTLGKDTDVTYVMPSTYANVEERDGVVAFVNRKNPDAILTQTEEQSAVISGFDISSQLKINKEAVVTIIINEDTGDNFKVSGEGDFLFTMVPNGRITFTGAYQVASGHYELTLYNLVNRKFLLAPGGRVTWSGDPFDAKLDVSAIYKLETSASSLMAAQISNEDVSVQNKYKQVLPFQVYLNIDGELLQPKISFDLSMPEEEQGAIGGQVYVRVQQIKQQEEELNKQVFSLLVLNRFYPDAGSDGSFGGFASIARNNLNDAVSEQLNTFSDKLLGKSGIELDFGLNSFTDYQGDAPTDRTQLDVAAQKQLFNERLTVRVGSEIDIQGSSTTGEQTPLIGNVSLEYKITEDGRYRLKGFRKSEFENVIDGQTIVSGIGLIFTQEFNEFQELWKALLGSNSDKNTSEKKPKEEENQPKSAKKSVNKKN</sequence>
<gene>
    <name evidence="7" type="ORF">WG950_11710</name>
</gene>
<reference evidence="7 8" key="1">
    <citation type="submission" date="2024-03" db="EMBL/GenBank/DDBJ databases">
        <authorList>
            <person name="Cao K."/>
        </authorList>
    </citation>
    <scope>NUCLEOTIDE SEQUENCE [LARGE SCALE GENOMIC DNA]</scope>
    <source>
        <strain evidence="7 8">MCCC 1K00696</strain>
    </source>
</reference>
<evidence type="ECO:0000313" key="7">
    <source>
        <dbReference type="EMBL" id="WYW55192.1"/>
    </source>
</evidence>